<dbReference type="AlphaFoldDB" id="A0A8T9C8D5"/>
<evidence type="ECO:0000313" key="4">
    <source>
        <dbReference type="EMBL" id="TVY81596.1"/>
    </source>
</evidence>
<comment type="caution">
    <text evidence="4">The sequence shown here is derived from an EMBL/GenBank/DDBJ whole genome shotgun (WGS) entry which is preliminary data.</text>
</comment>
<feature type="repeat" description="WD" evidence="3">
    <location>
        <begin position="74"/>
        <end position="99"/>
    </location>
</feature>
<evidence type="ECO:0000256" key="3">
    <source>
        <dbReference type="PROSITE-ProRule" id="PRU00221"/>
    </source>
</evidence>
<dbReference type="InterPro" id="IPR015943">
    <property type="entry name" value="WD40/YVTN_repeat-like_dom_sf"/>
</dbReference>
<gene>
    <name evidence="4" type="primary">FBXW7</name>
    <name evidence="4" type="ORF">LSUE1_G008165</name>
</gene>
<dbReference type="InterPro" id="IPR036322">
    <property type="entry name" value="WD40_repeat_dom_sf"/>
</dbReference>
<feature type="repeat" description="WD" evidence="3">
    <location>
        <begin position="186"/>
        <end position="227"/>
    </location>
</feature>
<proteinExistence type="predicted"/>
<keyword evidence="5" id="KW-1185">Reference proteome</keyword>
<accession>A0A8T9C8D5</accession>
<dbReference type="PROSITE" id="PS50082">
    <property type="entry name" value="WD_REPEATS_2"/>
    <property type="match status" value="4"/>
</dbReference>
<dbReference type="SMART" id="SM00320">
    <property type="entry name" value="WD40"/>
    <property type="match status" value="6"/>
</dbReference>
<dbReference type="Proteomes" id="UP000469558">
    <property type="component" value="Unassembled WGS sequence"/>
</dbReference>
<name>A0A8T9C8D5_9HELO</name>
<dbReference type="PANTHER" id="PTHR19848:SF8">
    <property type="entry name" value="F-BOX AND WD REPEAT DOMAIN CONTAINING 7"/>
    <property type="match status" value="1"/>
</dbReference>
<reference evidence="4 5" key="1">
    <citation type="submission" date="2018-05" db="EMBL/GenBank/DDBJ databases">
        <title>Genome sequencing and assembly of the regulated plant pathogen Lachnellula willkommii and related sister species for the development of diagnostic species identification markers.</title>
        <authorList>
            <person name="Giroux E."/>
            <person name="Bilodeau G."/>
        </authorList>
    </citation>
    <scope>NUCLEOTIDE SEQUENCE [LARGE SCALE GENOMIC DNA]</scope>
    <source>
        <strain evidence="4 5">CBS 268.59</strain>
    </source>
</reference>
<dbReference type="CDD" id="cd00200">
    <property type="entry name" value="WD40"/>
    <property type="match status" value="1"/>
</dbReference>
<dbReference type="InterPro" id="IPR020472">
    <property type="entry name" value="WD40_PAC1"/>
</dbReference>
<evidence type="ECO:0000256" key="1">
    <source>
        <dbReference type="ARBA" id="ARBA00022574"/>
    </source>
</evidence>
<dbReference type="PROSITE" id="PS50294">
    <property type="entry name" value="WD_REPEATS_REGION"/>
    <property type="match status" value="3"/>
</dbReference>
<keyword evidence="1 3" id="KW-0853">WD repeat</keyword>
<dbReference type="PRINTS" id="PR00320">
    <property type="entry name" value="GPROTEINBRPT"/>
</dbReference>
<evidence type="ECO:0000313" key="5">
    <source>
        <dbReference type="Proteomes" id="UP000469558"/>
    </source>
</evidence>
<dbReference type="InterPro" id="IPR001680">
    <property type="entry name" value="WD40_rpt"/>
</dbReference>
<sequence>MTESKLDLAGTCVFSESVPKKITANALPTALEAPENYIIVSLDNGEIHTFDIHGTERKSLDGCRDAVWALAVWNNLLASGGVENEVKVWDLKTGQNLQALQGHTSTVRALRFLSDGKRLISASRDTSLRYWDLVSGKCLSVSTAHTGTIRSIALSASEDLLVSGSYDGTACLWRVSDTELVCLHTLRAKAGPIYCVAFNDSAKQVVTAGSEAQVRVWNQENGQLLAALEGNGSIVNQIRLRGSTLVTSDASGYISIWSLSETPELISRLHAHSSSVACLDFDGSRIVSADAEGSVILTNGETGTLLGNLSQNSEAVWKVAFGSEHTVVAILRREGKVLLEVRNLEI</sequence>
<dbReference type="Gene3D" id="2.130.10.10">
    <property type="entry name" value="YVTN repeat-like/Quinoprotein amine dehydrogenase"/>
    <property type="match status" value="3"/>
</dbReference>
<dbReference type="Pfam" id="PF00400">
    <property type="entry name" value="WD40"/>
    <property type="match status" value="5"/>
</dbReference>
<protein>
    <submittedName>
        <fullName evidence="4">F-box/WD repeat-containing protein</fullName>
    </submittedName>
</protein>
<feature type="repeat" description="WD" evidence="3">
    <location>
        <begin position="142"/>
        <end position="183"/>
    </location>
</feature>
<feature type="repeat" description="WD" evidence="3">
    <location>
        <begin position="100"/>
        <end position="141"/>
    </location>
</feature>
<dbReference type="EMBL" id="QGMK01000453">
    <property type="protein sequence ID" value="TVY81596.1"/>
    <property type="molecule type" value="Genomic_DNA"/>
</dbReference>
<keyword evidence="2" id="KW-0677">Repeat</keyword>
<evidence type="ECO:0000256" key="2">
    <source>
        <dbReference type="ARBA" id="ARBA00022737"/>
    </source>
</evidence>
<dbReference type="PANTHER" id="PTHR19848">
    <property type="entry name" value="WD40 REPEAT PROTEIN"/>
    <property type="match status" value="1"/>
</dbReference>
<dbReference type="OrthoDB" id="190105at2759"/>
<organism evidence="4 5">
    <name type="scientific">Lachnellula suecica</name>
    <dbReference type="NCBI Taxonomy" id="602035"/>
    <lineage>
        <taxon>Eukaryota</taxon>
        <taxon>Fungi</taxon>
        <taxon>Dikarya</taxon>
        <taxon>Ascomycota</taxon>
        <taxon>Pezizomycotina</taxon>
        <taxon>Leotiomycetes</taxon>
        <taxon>Helotiales</taxon>
        <taxon>Lachnaceae</taxon>
        <taxon>Lachnellula</taxon>
    </lineage>
</organism>
<dbReference type="SUPFAM" id="SSF50978">
    <property type="entry name" value="WD40 repeat-like"/>
    <property type="match status" value="1"/>
</dbReference>